<reference evidence="3" key="1">
    <citation type="submission" date="2019-10" db="EMBL/GenBank/DDBJ databases">
        <authorList>
            <person name="Zhang R."/>
            <person name="Pan Y."/>
            <person name="Wang J."/>
            <person name="Ma R."/>
            <person name="Yu S."/>
        </authorList>
    </citation>
    <scope>NUCLEOTIDE SEQUENCE</scope>
    <source>
        <strain evidence="3">LA-IB0</strain>
        <tissue evidence="3">Leaf</tissue>
    </source>
</reference>
<comment type="caution">
    <text evidence="3">The sequence shown here is derived from an EMBL/GenBank/DDBJ whole genome shotgun (WGS) entry which is preliminary data.</text>
</comment>
<dbReference type="SMART" id="SM00575">
    <property type="entry name" value="ZnF_PMZ"/>
    <property type="match status" value="1"/>
</dbReference>
<dbReference type="InterPro" id="IPR004332">
    <property type="entry name" value="Transposase_MuDR"/>
</dbReference>
<feature type="compositionally biased region" description="Basic and acidic residues" evidence="1">
    <location>
        <begin position="166"/>
        <end position="175"/>
    </location>
</feature>
<dbReference type="Proteomes" id="UP000826271">
    <property type="component" value="Unassembled WGS sequence"/>
</dbReference>
<keyword evidence="4" id="KW-1185">Reference proteome</keyword>
<gene>
    <name evidence="3" type="ORF">BUALT_BualtUnG0006100</name>
</gene>
<evidence type="ECO:0000313" key="3">
    <source>
        <dbReference type="EMBL" id="KAG8363080.1"/>
    </source>
</evidence>
<dbReference type="PANTHER" id="PTHR31973:SF187">
    <property type="entry name" value="MUTATOR TRANSPOSASE MUDRA PROTEIN"/>
    <property type="match status" value="1"/>
</dbReference>
<proteinExistence type="predicted"/>
<evidence type="ECO:0000259" key="2">
    <source>
        <dbReference type="SMART" id="SM00575"/>
    </source>
</evidence>
<dbReference type="EMBL" id="WHWC01000072">
    <property type="protein sequence ID" value="KAG8363080.1"/>
    <property type="molecule type" value="Genomic_DNA"/>
</dbReference>
<dbReference type="AlphaFoldDB" id="A0AAV6W3T4"/>
<dbReference type="Pfam" id="PF03108">
    <property type="entry name" value="DBD_Tnp_Mut"/>
    <property type="match status" value="1"/>
</dbReference>
<feature type="region of interest" description="Disordered" evidence="1">
    <location>
        <begin position="149"/>
        <end position="182"/>
    </location>
</feature>
<accession>A0AAV6W3T4</accession>
<sequence length="698" mass="80510">MHHSGVLCDSGRRVYSRGKIDYFEYCCVDEMSMIEVKSMAKEIGIDMDRVNFYYSRKHFNDCSDLIEMKSDCHAMELEKFLSVDRVVGIFLDNRLEKETSYSLPDISEGLGSFGDLGEHHEIDREEFHNEFDMGANVEEDGVTYDNEILDKDDTGFSDDEQSIGEDSVHYEKLEDSDNNATDDELDVDIDVKWGGSHSTVTEKQRDMHSGIEDLKGKFPVFNPRVDMEDPTFVIGLCFHDTPTFRDAIRQHSILNARDVVFTKNDKERVKVKCKHETCPWKLFASRIPGEDTMQVKTVHDIHECTRVEKVSAANSKCLANKYHDKLRTDLRWLVGSMMQVMQKDCKLLFSRYAAEIVRTNKNTTVKIKSKEEDGKLVFKRFYYCWGSLKTGFIEGCRPVICLDGRHFKTLCGGILLCAIGIDANNSLYPIAYVVVEKKKQSTWLWFLQLLLVDLSVPNDSGNNFKASHKGLALKVILWKAAKATRIVEFEKVLKDLKERDLETFKWLAKRPAAHWSKSYFSTFPKCDIMLNNLCESFNSMIVDSRSNQSLICELCPNIVTLLEENKKKSMEFIAHWNEHDQFELEGSFGDRFVLHLGEKTCSCRRWKLTGIPYAHAISDMYYMGYKPEDHVADCYKKQTFMRTYSHLMTPLHGPEEWPKSALPPLQPPIKENMPGRPKKQNKVKTPQEIEEEKANKAK</sequence>
<protein>
    <recommendedName>
        <fullName evidence="2">Zinc finger PMZ-type domain-containing protein</fullName>
    </recommendedName>
</protein>
<evidence type="ECO:0000313" key="4">
    <source>
        <dbReference type="Proteomes" id="UP000826271"/>
    </source>
</evidence>
<dbReference type="InterPro" id="IPR058594">
    <property type="entry name" value="PB1-like_dom_pln"/>
</dbReference>
<dbReference type="InterPro" id="IPR006564">
    <property type="entry name" value="Znf_PMZ"/>
</dbReference>
<dbReference type="PANTHER" id="PTHR31973">
    <property type="entry name" value="POLYPROTEIN, PUTATIVE-RELATED"/>
    <property type="match status" value="1"/>
</dbReference>
<evidence type="ECO:0000256" key="1">
    <source>
        <dbReference type="SAM" id="MobiDB-lite"/>
    </source>
</evidence>
<dbReference type="Pfam" id="PF26130">
    <property type="entry name" value="PB1-like"/>
    <property type="match status" value="1"/>
</dbReference>
<organism evidence="3 4">
    <name type="scientific">Buddleja alternifolia</name>
    <dbReference type="NCBI Taxonomy" id="168488"/>
    <lineage>
        <taxon>Eukaryota</taxon>
        <taxon>Viridiplantae</taxon>
        <taxon>Streptophyta</taxon>
        <taxon>Embryophyta</taxon>
        <taxon>Tracheophyta</taxon>
        <taxon>Spermatophyta</taxon>
        <taxon>Magnoliopsida</taxon>
        <taxon>eudicotyledons</taxon>
        <taxon>Gunneridae</taxon>
        <taxon>Pentapetalae</taxon>
        <taxon>asterids</taxon>
        <taxon>lamiids</taxon>
        <taxon>Lamiales</taxon>
        <taxon>Scrophulariaceae</taxon>
        <taxon>Buddlejeae</taxon>
        <taxon>Buddleja</taxon>
    </lineage>
</organism>
<feature type="region of interest" description="Disordered" evidence="1">
    <location>
        <begin position="655"/>
        <end position="698"/>
    </location>
</feature>
<name>A0AAV6W3T4_9LAMI</name>
<dbReference type="GO" id="GO:0008270">
    <property type="term" value="F:zinc ion binding"/>
    <property type="evidence" value="ECO:0007669"/>
    <property type="project" value="InterPro"/>
</dbReference>
<feature type="domain" description="Zinc finger PMZ-type" evidence="2">
    <location>
        <begin position="599"/>
        <end position="626"/>
    </location>
</feature>